<gene>
    <name evidence="3" type="ORF">HMPREF9151_00829</name>
</gene>
<protein>
    <recommendedName>
        <fullName evidence="5">DUF3592 domain-containing protein</fullName>
    </recommendedName>
</protein>
<dbReference type="AlphaFoldDB" id="L1NFM5"/>
<keyword evidence="1" id="KW-0812">Transmembrane</keyword>
<dbReference type="RefSeq" id="WP_009162039.1">
    <property type="nucleotide sequence ID" value="NZ_KB290980.1"/>
</dbReference>
<dbReference type="EMBL" id="AMEP01000056">
    <property type="protein sequence ID" value="EKY02085.1"/>
    <property type="molecule type" value="Genomic_DNA"/>
</dbReference>
<evidence type="ECO:0000256" key="2">
    <source>
        <dbReference type="SAM" id="SignalP"/>
    </source>
</evidence>
<feature type="transmembrane region" description="Helical" evidence="1">
    <location>
        <begin position="127"/>
        <end position="146"/>
    </location>
</feature>
<dbReference type="OrthoDB" id="667621at2"/>
<evidence type="ECO:0000313" key="4">
    <source>
        <dbReference type="Proteomes" id="UP000010433"/>
    </source>
</evidence>
<accession>L1NFM5</accession>
<feature type="chain" id="PRO_5003954524" description="DUF3592 domain-containing protein" evidence="2">
    <location>
        <begin position="25"/>
        <end position="158"/>
    </location>
</feature>
<proteinExistence type="predicted"/>
<keyword evidence="4" id="KW-1185">Reference proteome</keyword>
<evidence type="ECO:0008006" key="5">
    <source>
        <dbReference type="Google" id="ProtNLM"/>
    </source>
</evidence>
<keyword evidence="1" id="KW-0472">Membrane</keyword>
<dbReference type="STRING" id="1127699.HMPREF9151_00829"/>
<organism evidence="3 4">
    <name type="scientific">Hoylesella saccharolytica F0055</name>
    <dbReference type="NCBI Taxonomy" id="1127699"/>
    <lineage>
        <taxon>Bacteria</taxon>
        <taxon>Pseudomonadati</taxon>
        <taxon>Bacteroidota</taxon>
        <taxon>Bacteroidia</taxon>
        <taxon>Bacteroidales</taxon>
        <taxon>Prevotellaceae</taxon>
        <taxon>Hoylesella</taxon>
    </lineage>
</organism>
<reference evidence="3 4" key="1">
    <citation type="submission" date="2012-05" db="EMBL/GenBank/DDBJ databases">
        <authorList>
            <person name="Weinstock G."/>
            <person name="Sodergren E."/>
            <person name="Lobos E.A."/>
            <person name="Fulton L."/>
            <person name="Fulton R."/>
            <person name="Courtney L."/>
            <person name="Fronick C."/>
            <person name="O'Laughlin M."/>
            <person name="Godfrey J."/>
            <person name="Wilson R.M."/>
            <person name="Miner T."/>
            <person name="Farmer C."/>
            <person name="Delehaunty K."/>
            <person name="Cordes M."/>
            <person name="Minx P."/>
            <person name="Tomlinson C."/>
            <person name="Chen J."/>
            <person name="Wollam A."/>
            <person name="Pepin K.H."/>
            <person name="Bhonagiri V."/>
            <person name="Zhang X."/>
            <person name="Suruliraj S."/>
            <person name="Warren W."/>
            <person name="Mitreva M."/>
            <person name="Mardis E.R."/>
            <person name="Wilson R.K."/>
        </authorList>
    </citation>
    <scope>NUCLEOTIDE SEQUENCE [LARGE SCALE GENOMIC DNA]</scope>
    <source>
        <strain evidence="3 4">F0055</strain>
    </source>
</reference>
<dbReference type="HOGENOM" id="CLU_140996_0_0_10"/>
<evidence type="ECO:0000256" key="1">
    <source>
        <dbReference type="SAM" id="Phobius"/>
    </source>
</evidence>
<evidence type="ECO:0000313" key="3">
    <source>
        <dbReference type="EMBL" id="EKY02085.1"/>
    </source>
</evidence>
<keyword evidence="1" id="KW-1133">Transmembrane helix</keyword>
<comment type="caution">
    <text evidence="3">The sequence shown here is derived from an EMBL/GenBank/DDBJ whole genome shotgun (WGS) entry which is preliminary data.</text>
</comment>
<sequence length="158" mass="18040">MKQRPFVKVVLMAAVLMLLLPAVAFSRAKIPVGERDVINVVYKTPAQDSIEIDGKHSDIGCYHREYNIGYILPLYVIKEPVLVYYDKTSKVYYEPRTSEEKAILQSYIKKKKLNEADLLNLGFYTRYGGKLVGLVLLAIILLGAWGEIKKVFSRLKEQ</sequence>
<dbReference type="PATRIC" id="fig|1127699.3.peg.766"/>
<name>L1NFM5_9BACT</name>
<keyword evidence="2" id="KW-0732">Signal</keyword>
<feature type="signal peptide" evidence="2">
    <location>
        <begin position="1"/>
        <end position="24"/>
    </location>
</feature>
<dbReference type="Proteomes" id="UP000010433">
    <property type="component" value="Unassembled WGS sequence"/>
</dbReference>